<evidence type="ECO:0000313" key="2">
    <source>
        <dbReference type="Proteomes" id="UP000654471"/>
    </source>
</evidence>
<dbReference type="Proteomes" id="UP000654471">
    <property type="component" value="Unassembled WGS sequence"/>
</dbReference>
<accession>A0ABQ2VI84</accession>
<organism evidence="1 2">
    <name type="scientific">Streptomyces albospinus</name>
    <dbReference type="NCBI Taxonomy" id="285515"/>
    <lineage>
        <taxon>Bacteria</taxon>
        <taxon>Bacillati</taxon>
        <taxon>Actinomycetota</taxon>
        <taxon>Actinomycetes</taxon>
        <taxon>Kitasatosporales</taxon>
        <taxon>Streptomycetaceae</taxon>
        <taxon>Streptomyces</taxon>
    </lineage>
</organism>
<dbReference type="EMBL" id="BMRP01000031">
    <property type="protein sequence ID" value="GGU88426.1"/>
    <property type="molecule type" value="Genomic_DNA"/>
</dbReference>
<reference evidence="2" key="1">
    <citation type="journal article" date="2019" name="Int. J. Syst. Evol. Microbiol.">
        <title>The Global Catalogue of Microorganisms (GCM) 10K type strain sequencing project: providing services to taxonomists for standard genome sequencing and annotation.</title>
        <authorList>
            <consortium name="The Broad Institute Genomics Platform"/>
            <consortium name="The Broad Institute Genome Sequencing Center for Infectious Disease"/>
            <person name="Wu L."/>
            <person name="Ma J."/>
        </authorList>
    </citation>
    <scope>NUCLEOTIDE SEQUENCE [LARGE SCALE GENOMIC DNA]</scope>
    <source>
        <strain evidence="2">JCM 3399</strain>
    </source>
</reference>
<sequence>MYEESYTAAVQAGDSALAGNALAFLAYQKTDGDRHAGIEIAQTACRYLSWLAESYLSAGEVEQATSVTSRAMELSTGVASVRPRRRIARTLRRLRAHRELPVVAELLDQAEA</sequence>
<evidence type="ECO:0000313" key="1">
    <source>
        <dbReference type="EMBL" id="GGU88426.1"/>
    </source>
</evidence>
<name>A0ABQ2VI84_9ACTN</name>
<gene>
    <name evidence="1" type="ORF">GCM10010211_63590</name>
</gene>
<protein>
    <submittedName>
        <fullName evidence="1">Uncharacterized protein</fullName>
    </submittedName>
</protein>
<keyword evidence="2" id="KW-1185">Reference proteome</keyword>
<dbReference type="RefSeq" id="WP_189305834.1">
    <property type="nucleotide sequence ID" value="NZ_BMRP01000031.1"/>
</dbReference>
<proteinExistence type="predicted"/>
<comment type="caution">
    <text evidence="1">The sequence shown here is derived from an EMBL/GenBank/DDBJ whole genome shotgun (WGS) entry which is preliminary data.</text>
</comment>